<dbReference type="GO" id="GO:0000160">
    <property type="term" value="P:phosphorelay signal transduction system"/>
    <property type="evidence" value="ECO:0007669"/>
    <property type="project" value="UniProtKB-KW"/>
</dbReference>
<evidence type="ECO:0000313" key="6">
    <source>
        <dbReference type="EMBL" id="RZS78119.1"/>
    </source>
</evidence>
<dbReference type="PANTHER" id="PTHR24421">
    <property type="entry name" value="NITRATE/NITRITE SENSOR PROTEIN NARX-RELATED"/>
    <property type="match status" value="1"/>
</dbReference>
<dbReference type="Proteomes" id="UP000292445">
    <property type="component" value="Unassembled WGS sequence"/>
</dbReference>
<keyword evidence="4" id="KW-0812">Transmembrane</keyword>
<protein>
    <submittedName>
        <fullName evidence="6">Signal transduction histidine kinase</fullName>
    </submittedName>
</protein>
<sequence length="535" mass="59150">MAAFLEYLSMAGAGSVNDDPLWADDSLAEPLSRGWNMPRYSLLPPSALHAGTNTLWFKAVGYDLYSSGLGGVHIGPPDEIRPLYEREWLLRRVFPQVNLIISITLGCFFLVVWLLRRNEQAYGWYALTSLAWLLFGLNSVVATPWPFATTHGWSTWITLIFTIYCSAFSMFAWRFGDQRFPRLEKALWITTGAVCAALLALGPVQPKIVFYLVAVGYAGVFVGTCVQFQLHALRTRRPEHLFLAACMLSFLVAVTHDMLAFLRIIDDVHGYTAATAPLMMIGMALVLAWSFTTTLGRVERFNRELAEHVDQARRELTLTLGRQHELEVANARLSERLQISHDLHDGLGSSLVRSIVMAEKGDAALPPQHYVSVLKSLRDDLRQVLDQSFGAVPATVASPADWIAPLRRRFGELFDEQGVRCAWKIAPAWPSKPETAHLLALTRFLEEALTNVIKHSRAGAIAVTLTDAGHGALALSVEDDGTGFDVALADRSMAGIGLRSMRARIARLGGRLEIESDASGTRLRARLPAITHFSG</sequence>
<feature type="domain" description="Histidine kinase" evidence="5">
    <location>
        <begin position="338"/>
        <end position="531"/>
    </location>
</feature>
<dbReference type="Pfam" id="PF07695">
    <property type="entry name" value="7TMR-DISM_7TM"/>
    <property type="match status" value="1"/>
</dbReference>
<accession>A0A4Q7N7Y3</accession>
<evidence type="ECO:0000259" key="5">
    <source>
        <dbReference type="PROSITE" id="PS50109"/>
    </source>
</evidence>
<organism evidence="6 7">
    <name type="scientific">Pigmentiphaga kullae</name>
    <dbReference type="NCBI Taxonomy" id="151784"/>
    <lineage>
        <taxon>Bacteria</taxon>
        <taxon>Pseudomonadati</taxon>
        <taxon>Pseudomonadota</taxon>
        <taxon>Betaproteobacteria</taxon>
        <taxon>Burkholderiales</taxon>
        <taxon>Alcaligenaceae</taxon>
        <taxon>Pigmentiphaga</taxon>
    </lineage>
</organism>
<dbReference type="Pfam" id="PF02518">
    <property type="entry name" value="HATPase_c"/>
    <property type="match status" value="1"/>
</dbReference>
<keyword evidence="4" id="KW-0472">Membrane</keyword>
<dbReference type="SUPFAM" id="SSF55874">
    <property type="entry name" value="ATPase domain of HSP90 chaperone/DNA topoisomerase II/histidine kinase"/>
    <property type="match status" value="1"/>
</dbReference>
<dbReference type="AlphaFoldDB" id="A0A4Q7N7Y3"/>
<feature type="transmembrane region" description="Helical" evidence="4">
    <location>
        <begin position="208"/>
        <end position="230"/>
    </location>
</feature>
<dbReference type="InterPro" id="IPR050482">
    <property type="entry name" value="Sensor_HK_TwoCompSys"/>
</dbReference>
<comment type="caution">
    <text evidence="6">The sequence shown here is derived from an EMBL/GenBank/DDBJ whole genome shotgun (WGS) entry which is preliminary data.</text>
</comment>
<name>A0A4Q7N7Y3_9BURK</name>
<proteinExistence type="predicted"/>
<keyword evidence="3" id="KW-0902">Two-component regulatory system</keyword>
<evidence type="ECO:0000256" key="3">
    <source>
        <dbReference type="ARBA" id="ARBA00023012"/>
    </source>
</evidence>
<dbReference type="InterPro" id="IPR036890">
    <property type="entry name" value="HATPase_C_sf"/>
</dbReference>
<feature type="transmembrane region" description="Helical" evidence="4">
    <location>
        <begin position="185"/>
        <end position="202"/>
    </location>
</feature>
<dbReference type="InterPro" id="IPR003594">
    <property type="entry name" value="HATPase_dom"/>
</dbReference>
<keyword evidence="7" id="KW-1185">Reference proteome</keyword>
<evidence type="ECO:0000256" key="4">
    <source>
        <dbReference type="SAM" id="Phobius"/>
    </source>
</evidence>
<feature type="transmembrane region" description="Helical" evidence="4">
    <location>
        <begin position="242"/>
        <end position="265"/>
    </location>
</feature>
<dbReference type="GO" id="GO:0016301">
    <property type="term" value="F:kinase activity"/>
    <property type="evidence" value="ECO:0007669"/>
    <property type="project" value="UniProtKB-KW"/>
</dbReference>
<dbReference type="CDD" id="cd16917">
    <property type="entry name" value="HATPase_UhpB-NarQ-NarX-like"/>
    <property type="match status" value="1"/>
</dbReference>
<dbReference type="InterPro" id="IPR011623">
    <property type="entry name" value="7TMR_DISM_rcpt_extracell_dom1"/>
</dbReference>
<feature type="transmembrane region" description="Helical" evidence="4">
    <location>
        <begin position="153"/>
        <end position="173"/>
    </location>
</feature>
<dbReference type="SMART" id="SM00387">
    <property type="entry name" value="HATPase_c"/>
    <property type="match status" value="1"/>
</dbReference>
<dbReference type="PROSITE" id="PS50109">
    <property type="entry name" value="HIS_KIN"/>
    <property type="match status" value="1"/>
</dbReference>
<keyword evidence="2 6" id="KW-0418">Kinase</keyword>
<reference evidence="6 7" key="1">
    <citation type="submission" date="2019-02" db="EMBL/GenBank/DDBJ databases">
        <title>Genomic Encyclopedia of Type Strains, Phase IV (KMG-IV): sequencing the most valuable type-strain genomes for metagenomic binning, comparative biology and taxonomic classification.</title>
        <authorList>
            <person name="Goeker M."/>
        </authorList>
    </citation>
    <scope>NUCLEOTIDE SEQUENCE [LARGE SCALE GENOMIC DNA]</scope>
    <source>
        <strain evidence="6 7">K24</strain>
    </source>
</reference>
<evidence type="ECO:0000256" key="2">
    <source>
        <dbReference type="ARBA" id="ARBA00022777"/>
    </source>
</evidence>
<keyword evidence="4" id="KW-1133">Transmembrane helix</keyword>
<keyword evidence="1" id="KW-0808">Transferase</keyword>
<gene>
    <name evidence="6" type="ORF">EV675_4760</name>
</gene>
<feature type="transmembrane region" description="Helical" evidence="4">
    <location>
        <begin position="271"/>
        <end position="291"/>
    </location>
</feature>
<dbReference type="EMBL" id="SGXC01000003">
    <property type="protein sequence ID" value="RZS78119.1"/>
    <property type="molecule type" value="Genomic_DNA"/>
</dbReference>
<evidence type="ECO:0000256" key="1">
    <source>
        <dbReference type="ARBA" id="ARBA00022679"/>
    </source>
</evidence>
<dbReference type="Gene3D" id="3.30.565.10">
    <property type="entry name" value="Histidine kinase-like ATPase, C-terminal domain"/>
    <property type="match status" value="1"/>
</dbReference>
<evidence type="ECO:0000313" key="7">
    <source>
        <dbReference type="Proteomes" id="UP000292445"/>
    </source>
</evidence>
<feature type="transmembrane region" description="Helical" evidence="4">
    <location>
        <begin position="122"/>
        <end position="141"/>
    </location>
</feature>
<feature type="transmembrane region" description="Helical" evidence="4">
    <location>
        <begin position="93"/>
        <end position="115"/>
    </location>
</feature>
<dbReference type="Gene3D" id="1.20.5.1930">
    <property type="match status" value="1"/>
</dbReference>
<dbReference type="InterPro" id="IPR005467">
    <property type="entry name" value="His_kinase_dom"/>
</dbReference>